<keyword evidence="5" id="KW-0547">Nucleotide-binding</keyword>
<keyword evidence="4" id="KW-0436">Ligase</keyword>
<dbReference type="GO" id="GO:0008764">
    <property type="term" value="F:UDP-N-acetylmuramoylalanine-D-glutamate ligase activity"/>
    <property type="evidence" value="ECO:0007669"/>
    <property type="project" value="UniProtKB-EC"/>
</dbReference>
<dbReference type="UniPathway" id="UPA00219"/>
<proteinExistence type="inferred from homology"/>
<keyword evidence="6" id="KW-0067">ATP-binding</keyword>
<evidence type="ECO:0000256" key="4">
    <source>
        <dbReference type="ARBA" id="ARBA00022598"/>
    </source>
</evidence>
<evidence type="ECO:0000256" key="5">
    <source>
        <dbReference type="ARBA" id="ARBA00022741"/>
    </source>
</evidence>
<dbReference type="GO" id="GO:0005737">
    <property type="term" value="C:cytoplasm"/>
    <property type="evidence" value="ECO:0007669"/>
    <property type="project" value="UniProtKB-SubCell"/>
</dbReference>
<dbReference type="SUPFAM" id="SSF51984">
    <property type="entry name" value="MurCD N-terminal domain"/>
    <property type="match status" value="1"/>
</dbReference>
<dbReference type="AlphaFoldDB" id="A0A6J7I7Q9"/>
<evidence type="ECO:0000256" key="6">
    <source>
        <dbReference type="ARBA" id="ARBA00022840"/>
    </source>
</evidence>
<evidence type="ECO:0000313" key="9">
    <source>
        <dbReference type="EMBL" id="CAB4926644.1"/>
    </source>
</evidence>
<dbReference type="GO" id="GO:0008360">
    <property type="term" value="P:regulation of cell shape"/>
    <property type="evidence" value="ECO:0007669"/>
    <property type="project" value="InterPro"/>
</dbReference>
<dbReference type="EMBL" id="CAFBMX010000004">
    <property type="protein sequence ID" value="CAB4926644.1"/>
    <property type="molecule type" value="Genomic_DNA"/>
</dbReference>
<evidence type="ECO:0000256" key="3">
    <source>
        <dbReference type="ARBA" id="ARBA00022490"/>
    </source>
</evidence>
<dbReference type="Gene3D" id="3.90.190.20">
    <property type="entry name" value="Mur ligase, C-terminal domain"/>
    <property type="match status" value="1"/>
</dbReference>
<evidence type="ECO:0000256" key="1">
    <source>
        <dbReference type="ARBA" id="ARBA00004496"/>
    </source>
</evidence>
<dbReference type="Pfam" id="PF08245">
    <property type="entry name" value="Mur_ligase_M"/>
    <property type="match status" value="1"/>
</dbReference>
<evidence type="ECO:0000259" key="8">
    <source>
        <dbReference type="Pfam" id="PF08245"/>
    </source>
</evidence>
<dbReference type="SUPFAM" id="SSF53623">
    <property type="entry name" value="MurD-like peptide ligases, catalytic domain"/>
    <property type="match status" value="1"/>
</dbReference>
<dbReference type="Gene3D" id="3.40.1190.10">
    <property type="entry name" value="Mur-like, catalytic domain"/>
    <property type="match status" value="1"/>
</dbReference>
<dbReference type="NCBIfam" id="TIGR01087">
    <property type="entry name" value="murD"/>
    <property type="match status" value="1"/>
</dbReference>
<sequence length="443" mass="45898">MDGAHHRPPLPPGPWLVVGLRRSGVAAARALWAAGEPVLCVDSGEPGEEALALRSEGLEVWTGVDGLAELERARAVVKSPGVPAQAPVIAAARARGIPVLGELELGWRLVERPFVAVTGTNGKTTAVELLGEIWRAAGRDVTVAGNVGTAVTGLVGALAPAATVVCEASSFQLEDALSFAPEVAAILNLTPDHLDRHGDFEDYRRAKLAIFEHQREDGIAVGPPELLALAGGAGQRVTFGGGEADLAVRDDALWWRGDRLIAAGEIRLRGMHNVWNAAAAAATALAYGVPREAVVEALTTFAGVEHRIEEVATLGGVLWVNDSKATNASSTNVALAAFDAHVHLIAGGQGKGQDFTVLRGAVLARAAAVYLIGEDAEALEDALDGTVPLHRCGDLEAAVAQAAAAAAPGDVVLLSPACASFDQFADYEDRGRAFRALVAARNS</sequence>
<dbReference type="GO" id="GO:0009252">
    <property type="term" value="P:peptidoglycan biosynthetic process"/>
    <property type="evidence" value="ECO:0007669"/>
    <property type="project" value="UniProtKB-UniPathway"/>
</dbReference>
<name>A0A6J7I7Q9_9ZZZZ</name>
<dbReference type="Gene3D" id="3.40.50.720">
    <property type="entry name" value="NAD(P)-binding Rossmann-like Domain"/>
    <property type="match status" value="1"/>
</dbReference>
<organism evidence="9">
    <name type="scientific">freshwater metagenome</name>
    <dbReference type="NCBI Taxonomy" id="449393"/>
    <lineage>
        <taxon>unclassified sequences</taxon>
        <taxon>metagenomes</taxon>
        <taxon>ecological metagenomes</taxon>
    </lineage>
</organism>
<dbReference type="HAMAP" id="MF_00639">
    <property type="entry name" value="MurD"/>
    <property type="match status" value="1"/>
</dbReference>
<keyword evidence="3" id="KW-0963">Cytoplasm</keyword>
<gene>
    <name evidence="9" type="ORF">UFOPK3674_00890</name>
</gene>
<evidence type="ECO:0000256" key="2">
    <source>
        <dbReference type="ARBA" id="ARBA00004752"/>
    </source>
</evidence>
<feature type="domain" description="Mur ligase C-terminal" evidence="7">
    <location>
        <begin position="306"/>
        <end position="418"/>
    </location>
</feature>
<dbReference type="PANTHER" id="PTHR43692:SF1">
    <property type="entry name" value="UDP-N-ACETYLMURAMOYLALANINE--D-GLUTAMATE LIGASE"/>
    <property type="match status" value="1"/>
</dbReference>
<comment type="pathway">
    <text evidence="2">Cell wall biogenesis; peptidoglycan biosynthesis.</text>
</comment>
<dbReference type="InterPro" id="IPR004101">
    <property type="entry name" value="Mur_ligase_C"/>
</dbReference>
<dbReference type="GO" id="GO:0051301">
    <property type="term" value="P:cell division"/>
    <property type="evidence" value="ECO:0007669"/>
    <property type="project" value="InterPro"/>
</dbReference>
<dbReference type="SUPFAM" id="SSF53244">
    <property type="entry name" value="MurD-like peptide ligases, peptide-binding domain"/>
    <property type="match status" value="1"/>
</dbReference>
<dbReference type="InterPro" id="IPR036615">
    <property type="entry name" value="Mur_ligase_C_dom_sf"/>
</dbReference>
<dbReference type="InterPro" id="IPR036565">
    <property type="entry name" value="Mur-like_cat_sf"/>
</dbReference>
<comment type="subcellular location">
    <subcellularLocation>
        <location evidence="1">Cytoplasm</location>
    </subcellularLocation>
</comment>
<dbReference type="InterPro" id="IPR005762">
    <property type="entry name" value="MurD"/>
</dbReference>
<dbReference type="Pfam" id="PF21799">
    <property type="entry name" value="MurD-like_N"/>
    <property type="match status" value="1"/>
</dbReference>
<feature type="domain" description="Mur ligase central" evidence="8">
    <location>
        <begin position="117"/>
        <end position="284"/>
    </location>
</feature>
<evidence type="ECO:0000259" key="7">
    <source>
        <dbReference type="Pfam" id="PF02875"/>
    </source>
</evidence>
<accession>A0A6J7I7Q9</accession>
<dbReference type="GO" id="GO:0005524">
    <property type="term" value="F:ATP binding"/>
    <property type="evidence" value="ECO:0007669"/>
    <property type="project" value="UniProtKB-KW"/>
</dbReference>
<dbReference type="PANTHER" id="PTHR43692">
    <property type="entry name" value="UDP-N-ACETYLMURAMOYLALANINE--D-GLUTAMATE LIGASE"/>
    <property type="match status" value="1"/>
</dbReference>
<protein>
    <submittedName>
        <fullName evidence="9">Unannotated protein</fullName>
    </submittedName>
</protein>
<dbReference type="InterPro" id="IPR013221">
    <property type="entry name" value="Mur_ligase_cen"/>
</dbReference>
<dbReference type="Pfam" id="PF02875">
    <property type="entry name" value="Mur_ligase_C"/>
    <property type="match status" value="1"/>
</dbReference>
<reference evidence="9" key="1">
    <citation type="submission" date="2020-05" db="EMBL/GenBank/DDBJ databases">
        <authorList>
            <person name="Chiriac C."/>
            <person name="Salcher M."/>
            <person name="Ghai R."/>
            <person name="Kavagutti S V."/>
        </authorList>
    </citation>
    <scope>NUCLEOTIDE SEQUENCE</scope>
</reference>